<dbReference type="EMBL" id="BKCJ011839210">
    <property type="protein sequence ID" value="GFD57271.1"/>
    <property type="molecule type" value="Genomic_DNA"/>
</dbReference>
<proteinExistence type="predicted"/>
<feature type="non-terminal residue" evidence="1">
    <location>
        <position position="1"/>
    </location>
</feature>
<accession>A0A699XK38</accession>
<organism evidence="1">
    <name type="scientific">Tanacetum cinerariifolium</name>
    <name type="common">Dalmatian daisy</name>
    <name type="synonym">Chrysanthemum cinerariifolium</name>
    <dbReference type="NCBI Taxonomy" id="118510"/>
    <lineage>
        <taxon>Eukaryota</taxon>
        <taxon>Viridiplantae</taxon>
        <taxon>Streptophyta</taxon>
        <taxon>Embryophyta</taxon>
        <taxon>Tracheophyta</taxon>
        <taxon>Spermatophyta</taxon>
        <taxon>Magnoliopsida</taxon>
        <taxon>eudicotyledons</taxon>
        <taxon>Gunneridae</taxon>
        <taxon>Pentapetalae</taxon>
        <taxon>asterids</taxon>
        <taxon>campanulids</taxon>
        <taxon>Asterales</taxon>
        <taxon>Asteraceae</taxon>
        <taxon>Asteroideae</taxon>
        <taxon>Anthemideae</taxon>
        <taxon>Anthemidinae</taxon>
        <taxon>Tanacetum</taxon>
    </lineage>
</organism>
<comment type="caution">
    <text evidence="1">The sequence shown here is derived from an EMBL/GenBank/DDBJ whole genome shotgun (WGS) entry which is preliminary data.</text>
</comment>
<gene>
    <name evidence="1" type="ORF">Tci_929240</name>
</gene>
<name>A0A699XK38_TANCI</name>
<sequence length="41" mass="4094">LVTAQLRVDGLDAGVIGQQGLGRRRVHIGQAGGAAETGHGT</sequence>
<reference evidence="1" key="1">
    <citation type="journal article" date="2019" name="Sci. Rep.">
        <title>Draft genome of Tanacetum cinerariifolium, the natural source of mosquito coil.</title>
        <authorList>
            <person name="Yamashiro T."/>
            <person name="Shiraishi A."/>
            <person name="Satake H."/>
            <person name="Nakayama K."/>
        </authorList>
    </citation>
    <scope>NUCLEOTIDE SEQUENCE</scope>
</reference>
<evidence type="ECO:0000313" key="1">
    <source>
        <dbReference type="EMBL" id="GFD57271.1"/>
    </source>
</evidence>
<dbReference type="AlphaFoldDB" id="A0A699XK38"/>
<protein>
    <submittedName>
        <fullName evidence="1">Uncharacterized protein</fullName>
    </submittedName>
</protein>